<evidence type="ECO:0000313" key="2">
    <source>
        <dbReference type="EMBL" id="OGF12143.1"/>
    </source>
</evidence>
<sequence length="293" mass="33003">MKRLARSLILAIMAAPSLLLAEPWQATLDANLLATQNAYSNSWTGGEAGALSWATNWNFVGQRQFNARWHSKNTIKLAFGQTHSQEQESKRWMKPVKSTDLIDFESMWRMTLGLFVDPFAAVRLESQFLDASQPDNIRYGNPLKFTESLGAAKSLFKEKDRELTFRLGAALHQEANRGVIIDLAGTKQDFSSNNGGAEFVADYKTPVGSDKISFASKMTVYKAVFSSQKDELAGLPGQDYWKQPDVGWENTLVANISKYLMVNLYLQMLYDKEVDLRTRFKQTLSLGLTYSIK</sequence>
<dbReference type="InterPro" id="IPR021428">
    <property type="entry name" value="DUF3078"/>
</dbReference>
<keyword evidence="1" id="KW-0732">Signal</keyword>
<comment type="caution">
    <text evidence="2">The sequence shown here is derived from an EMBL/GenBank/DDBJ whole genome shotgun (WGS) entry which is preliminary data.</text>
</comment>
<dbReference type="Proteomes" id="UP000177230">
    <property type="component" value="Unassembled WGS sequence"/>
</dbReference>
<evidence type="ECO:0000313" key="3">
    <source>
        <dbReference type="Proteomes" id="UP000177230"/>
    </source>
</evidence>
<accession>A0A1F5RDK9</accession>
<dbReference type="EMBL" id="MFFM01000034">
    <property type="protein sequence ID" value="OGF12143.1"/>
    <property type="molecule type" value="Genomic_DNA"/>
</dbReference>
<protein>
    <recommendedName>
        <fullName evidence="4">DUF3078 domain-containing protein</fullName>
    </recommendedName>
</protein>
<dbReference type="Pfam" id="PF11276">
    <property type="entry name" value="DUF3078"/>
    <property type="match status" value="1"/>
</dbReference>
<evidence type="ECO:0008006" key="4">
    <source>
        <dbReference type="Google" id="ProtNLM"/>
    </source>
</evidence>
<gene>
    <name evidence="2" type="ORF">A2024_03930</name>
</gene>
<reference evidence="2 3" key="1">
    <citation type="journal article" date="2016" name="Nat. Commun.">
        <title>Thousands of microbial genomes shed light on interconnected biogeochemical processes in an aquifer system.</title>
        <authorList>
            <person name="Anantharaman K."/>
            <person name="Brown C.T."/>
            <person name="Hug L.A."/>
            <person name="Sharon I."/>
            <person name="Castelle C.J."/>
            <person name="Probst A.J."/>
            <person name="Thomas B.C."/>
            <person name="Singh A."/>
            <person name="Wilkins M.J."/>
            <person name="Karaoz U."/>
            <person name="Brodie E.L."/>
            <person name="Williams K.H."/>
            <person name="Hubbard S.S."/>
            <person name="Banfield J.F."/>
        </authorList>
    </citation>
    <scope>NUCLEOTIDE SEQUENCE [LARGE SCALE GENOMIC DNA]</scope>
</reference>
<feature type="signal peptide" evidence="1">
    <location>
        <begin position="1"/>
        <end position="21"/>
    </location>
</feature>
<feature type="chain" id="PRO_5009520700" description="DUF3078 domain-containing protein" evidence="1">
    <location>
        <begin position="22"/>
        <end position="293"/>
    </location>
</feature>
<organism evidence="2 3">
    <name type="scientific">Candidatus Edwardsbacteria bacterium GWF2_54_11</name>
    <dbReference type="NCBI Taxonomy" id="1817851"/>
    <lineage>
        <taxon>Bacteria</taxon>
        <taxon>Candidatus Edwardsiibacteriota</taxon>
    </lineage>
</organism>
<evidence type="ECO:0000256" key="1">
    <source>
        <dbReference type="SAM" id="SignalP"/>
    </source>
</evidence>
<name>A0A1F5RDK9_9BACT</name>
<proteinExistence type="predicted"/>
<dbReference type="AlphaFoldDB" id="A0A1F5RDK9"/>